<gene>
    <name evidence="2" type="ORF">ACD_2C00172G0003</name>
</gene>
<proteinExistence type="predicted"/>
<feature type="transmembrane region" description="Helical" evidence="1">
    <location>
        <begin position="7"/>
        <end position="26"/>
    </location>
</feature>
<keyword evidence="1" id="KW-0472">Membrane</keyword>
<organism evidence="2">
    <name type="scientific">uncultured bacterium</name>
    <name type="common">gcode 4</name>
    <dbReference type="NCBI Taxonomy" id="1234023"/>
    <lineage>
        <taxon>Bacteria</taxon>
        <taxon>environmental samples</taxon>
    </lineage>
</organism>
<reference evidence="2" key="1">
    <citation type="journal article" date="2012" name="Science">
        <title>Fermentation, hydrogen, and sulfur metabolism in multiple uncultivated bacterial phyla.</title>
        <authorList>
            <person name="Wrighton K.C."/>
            <person name="Thomas B.C."/>
            <person name="Sharon I."/>
            <person name="Miller C.S."/>
            <person name="Castelle C.J."/>
            <person name="VerBerkmoes N.C."/>
            <person name="Wilkins M.J."/>
            <person name="Hettich R.L."/>
            <person name="Lipton M.S."/>
            <person name="Williams K.H."/>
            <person name="Long P.E."/>
            <person name="Banfield J.F."/>
        </authorList>
    </citation>
    <scope>NUCLEOTIDE SEQUENCE [LARGE SCALE GENOMIC DNA]</scope>
</reference>
<feature type="transmembrane region" description="Helical" evidence="1">
    <location>
        <begin position="136"/>
        <end position="154"/>
    </location>
</feature>
<name>K2H0U5_9BACT</name>
<evidence type="ECO:0000313" key="2">
    <source>
        <dbReference type="EMBL" id="EKE29455.1"/>
    </source>
</evidence>
<accession>K2H0U5</accession>
<sequence>MKPKSAYPILVPHVLIFGFTWFMLFYSHQRPAMGFLIWLITTISYLIVYVQLFGKEQIRDMLIGGLIWVIQVYGWLEILAAKAIDWTKEFKTFDSMPMYYHLIPATYFIMWTFLVKNVIIDLIWARNNPEKMNLTYKLFYAISLLIFILPNFIFRLL</sequence>
<protein>
    <submittedName>
        <fullName evidence="2">Uncharacterized protein</fullName>
    </submittedName>
</protein>
<evidence type="ECO:0000256" key="1">
    <source>
        <dbReference type="SAM" id="Phobius"/>
    </source>
</evidence>
<feature type="transmembrane region" description="Helical" evidence="1">
    <location>
        <begin position="32"/>
        <end position="50"/>
    </location>
</feature>
<feature type="transmembrane region" description="Helical" evidence="1">
    <location>
        <begin position="104"/>
        <end position="124"/>
    </location>
</feature>
<dbReference type="EMBL" id="AMFJ01000172">
    <property type="protein sequence ID" value="EKE29455.1"/>
    <property type="molecule type" value="Genomic_DNA"/>
</dbReference>
<dbReference type="AlphaFoldDB" id="K2H0U5"/>
<feature type="transmembrane region" description="Helical" evidence="1">
    <location>
        <begin position="62"/>
        <end position="84"/>
    </location>
</feature>
<comment type="caution">
    <text evidence="2">The sequence shown here is derived from an EMBL/GenBank/DDBJ whole genome shotgun (WGS) entry which is preliminary data.</text>
</comment>
<keyword evidence="1" id="KW-0812">Transmembrane</keyword>
<keyword evidence="1" id="KW-1133">Transmembrane helix</keyword>